<keyword evidence="1" id="KW-0472">Membrane</keyword>
<keyword evidence="3" id="KW-1185">Reference proteome</keyword>
<dbReference type="EMBL" id="QKYT01000255">
    <property type="protein sequence ID" value="RIA88622.1"/>
    <property type="molecule type" value="Genomic_DNA"/>
</dbReference>
<evidence type="ECO:0000313" key="2">
    <source>
        <dbReference type="EMBL" id="RIA88622.1"/>
    </source>
</evidence>
<feature type="transmembrane region" description="Helical" evidence="1">
    <location>
        <begin position="316"/>
        <end position="336"/>
    </location>
</feature>
<keyword evidence="1" id="KW-1133">Transmembrane helix</keyword>
<dbReference type="Proteomes" id="UP000265703">
    <property type="component" value="Unassembled WGS sequence"/>
</dbReference>
<protein>
    <submittedName>
        <fullName evidence="2">Uncharacterized protein</fullName>
    </submittedName>
</protein>
<name>A0A397SSD7_9GLOM</name>
<dbReference type="OrthoDB" id="2389627at2759"/>
<dbReference type="AlphaFoldDB" id="A0A397SSD7"/>
<gene>
    <name evidence="2" type="ORF">C1645_877272</name>
</gene>
<accession>A0A397SSD7</accession>
<keyword evidence="1" id="KW-0812">Transmembrane</keyword>
<reference evidence="2 3" key="1">
    <citation type="submission" date="2018-06" db="EMBL/GenBank/DDBJ databases">
        <title>Comparative genomics reveals the genomic features of Rhizophagus irregularis, R. cerebriforme, R. diaphanum and Gigaspora rosea, and their symbiotic lifestyle signature.</title>
        <authorList>
            <person name="Morin E."/>
            <person name="San Clemente H."/>
            <person name="Chen E.C.H."/>
            <person name="De La Providencia I."/>
            <person name="Hainaut M."/>
            <person name="Kuo A."/>
            <person name="Kohler A."/>
            <person name="Murat C."/>
            <person name="Tang N."/>
            <person name="Roy S."/>
            <person name="Loubradou J."/>
            <person name="Henrissat B."/>
            <person name="Grigoriev I.V."/>
            <person name="Corradi N."/>
            <person name="Roux C."/>
            <person name="Martin F.M."/>
        </authorList>
    </citation>
    <scope>NUCLEOTIDE SEQUENCE [LARGE SCALE GENOMIC DNA]</scope>
    <source>
        <strain evidence="2 3">DAOM 227022</strain>
    </source>
</reference>
<evidence type="ECO:0000256" key="1">
    <source>
        <dbReference type="SAM" id="Phobius"/>
    </source>
</evidence>
<sequence length="379" mass="43803">MSLACHCHSCNVDYPAVTYPSLINKDKQGLILQICKEIFEAIQNEYTSAEIFCTMLHGQIRNIYEIENYINEEFGQLFRNNILHKEIKSHSIGTWKIDFNWNKFYKVPLIRGLLKISREWYDPFTNHLQEIDHQKRNKWLSDRDISINEGKLKQHLLDNLKNYLPGFEYLFEYSWESYDGNNRHEGDFIFASDSGVFIVVEVKWLNVKNGTNVNISRKDAVRTQALKYKNKASEKFNGKYITLIGAIFTNNLDENSRKKVTFEFIDDNDEIIVQNLEEIDDLSRRNNELQAPISYNNRPTFPAQVQEEDSPSIPSISVAGAVAGIAAAAAVGYVVYTKVPMRTVAAAGSAIYKVYQDYQEFSRNNDINNINDSDRFQEL</sequence>
<comment type="caution">
    <text evidence="2">The sequence shown here is derived from an EMBL/GenBank/DDBJ whole genome shotgun (WGS) entry which is preliminary data.</text>
</comment>
<organism evidence="2 3">
    <name type="scientific">Glomus cerebriforme</name>
    <dbReference type="NCBI Taxonomy" id="658196"/>
    <lineage>
        <taxon>Eukaryota</taxon>
        <taxon>Fungi</taxon>
        <taxon>Fungi incertae sedis</taxon>
        <taxon>Mucoromycota</taxon>
        <taxon>Glomeromycotina</taxon>
        <taxon>Glomeromycetes</taxon>
        <taxon>Glomerales</taxon>
        <taxon>Glomeraceae</taxon>
        <taxon>Glomus</taxon>
    </lineage>
</organism>
<evidence type="ECO:0000313" key="3">
    <source>
        <dbReference type="Proteomes" id="UP000265703"/>
    </source>
</evidence>
<proteinExistence type="predicted"/>